<evidence type="ECO:0000313" key="2">
    <source>
        <dbReference type="EMBL" id="RED45787.1"/>
    </source>
</evidence>
<dbReference type="Gene3D" id="1.10.10.1320">
    <property type="entry name" value="Anti-sigma factor, zinc-finger domain"/>
    <property type="match status" value="1"/>
</dbReference>
<dbReference type="InterPro" id="IPR025979">
    <property type="entry name" value="ChrR-like_cupin_dom"/>
</dbReference>
<protein>
    <submittedName>
        <fullName evidence="2">ChrR-like anti-ECFsigma factor</fullName>
    </submittedName>
</protein>
<proteinExistence type="predicted"/>
<dbReference type="Pfam" id="PF12973">
    <property type="entry name" value="Cupin_7"/>
    <property type="match status" value="1"/>
</dbReference>
<evidence type="ECO:0000313" key="3">
    <source>
        <dbReference type="Proteomes" id="UP000256845"/>
    </source>
</evidence>
<organism evidence="2 3">
    <name type="scientific">Aestuariispira insulae</name>
    <dbReference type="NCBI Taxonomy" id="1461337"/>
    <lineage>
        <taxon>Bacteria</taxon>
        <taxon>Pseudomonadati</taxon>
        <taxon>Pseudomonadota</taxon>
        <taxon>Alphaproteobacteria</taxon>
        <taxon>Rhodospirillales</taxon>
        <taxon>Kiloniellaceae</taxon>
        <taxon>Aestuariispira</taxon>
    </lineage>
</organism>
<sequence length="221" mass="24012">MEPRHHISEEVLFSYAAGHTSHAFEVVLASHLTLCPVCRERMAQHEAIAGQLMEHEQPVAVNEDSLDCIFAQIAEAGPIAKAPKSRPSGRELSDVPGPLAQLLPHSDLKSLPWQSMVPGVKQFDLTPEGGSDQTLKLLKIAPGTTIPQHTHNGSELTLILHGSYTDEMGRFKRGDIATLDSEVSHQPIADSDEDCICLIAVDGNLKFKGLLPRLLQPIIGL</sequence>
<dbReference type="InterPro" id="IPR011051">
    <property type="entry name" value="RmlC_Cupin_sf"/>
</dbReference>
<dbReference type="CDD" id="cd20301">
    <property type="entry name" value="cupin_ChrR"/>
    <property type="match status" value="1"/>
</dbReference>
<name>A0A3D9H8I1_9PROT</name>
<dbReference type="NCBIfam" id="TIGR02451">
    <property type="entry name" value="anti_sig_ChrR"/>
    <property type="match status" value="1"/>
</dbReference>
<feature type="domain" description="ChrR-like cupin" evidence="1">
    <location>
        <begin position="107"/>
        <end position="200"/>
    </location>
</feature>
<accession>A0A3D9H8I1</accession>
<reference evidence="2 3" key="1">
    <citation type="submission" date="2018-07" db="EMBL/GenBank/DDBJ databases">
        <title>Genomic Encyclopedia of Type Strains, Phase III (KMG-III): the genomes of soil and plant-associated and newly described type strains.</title>
        <authorList>
            <person name="Whitman W."/>
        </authorList>
    </citation>
    <scope>NUCLEOTIDE SEQUENCE [LARGE SCALE GENOMIC DNA]</scope>
    <source>
        <strain evidence="2 3">CECT 8488</strain>
    </source>
</reference>
<dbReference type="EMBL" id="QRDW01000011">
    <property type="protein sequence ID" value="RED45787.1"/>
    <property type="molecule type" value="Genomic_DNA"/>
</dbReference>
<dbReference type="SUPFAM" id="SSF51182">
    <property type="entry name" value="RmlC-like cupins"/>
    <property type="match status" value="1"/>
</dbReference>
<evidence type="ECO:0000259" key="1">
    <source>
        <dbReference type="Pfam" id="PF12973"/>
    </source>
</evidence>
<dbReference type="InterPro" id="IPR014710">
    <property type="entry name" value="RmlC-like_jellyroll"/>
</dbReference>
<comment type="caution">
    <text evidence="2">The sequence shown here is derived from an EMBL/GenBank/DDBJ whole genome shotgun (WGS) entry which is preliminary data.</text>
</comment>
<dbReference type="Proteomes" id="UP000256845">
    <property type="component" value="Unassembled WGS sequence"/>
</dbReference>
<dbReference type="AlphaFoldDB" id="A0A3D9H8I1"/>
<keyword evidence="3" id="KW-1185">Reference proteome</keyword>
<dbReference type="InterPro" id="IPR041916">
    <property type="entry name" value="Anti_sigma_zinc_sf"/>
</dbReference>
<dbReference type="RefSeq" id="WP_115938347.1">
    <property type="nucleotide sequence ID" value="NZ_QRDW01000011.1"/>
</dbReference>
<gene>
    <name evidence="2" type="ORF">DFP90_11134</name>
</gene>
<dbReference type="OrthoDB" id="2988517at2"/>
<dbReference type="Gene3D" id="2.60.120.10">
    <property type="entry name" value="Jelly Rolls"/>
    <property type="match status" value="1"/>
</dbReference>
<dbReference type="InterPro" id="IPR012807">
    <property type="entry name" value="Anti-sigma_ChrR"/>
</dbReference>